<comment type="subcellular location">
    <subcellularLocation>
        <location evidence="1">Membrane</location>
        <topology evidence="1">Multi-pass membrane protein</topology>
    </subcellularLocation>
</comment>
<dbReference type="Pfam" id="PF00520">
    <property type="entry name" value="Ion_trans"/>
    <property type="match status" value="1"/>
</dbReference>
<protein>
    <submittedName>
        <fullName evidence="12">Transient receptor potential cation channel subfamily M member 4-like</fullName>
    </submittedName>
</protein>
<evidence type="ECO:0000256" key="2">
    <source>
        <dbReference type="ARBA" id="ARBA00022448"/>
    </source>
</evidence>
<evidence type="ECO:0000256" key="6">
    <source>
        <dbReference type="ARBA" id="ARBA00023136"/>
    </source>
</evidence>
<feature type="domain" description="Ion transport" evidence="9">
    <location>
        <begin position="797"/>
        <end position="1047"/>
    </location>
</feature>
<proteinExistence type="predicted"/>
<evidence type="ECO:0000256" key="1">
    <source>
        <dbReference type="ARBA" id="ARBA00004141"/>
    </source>
</evidence>
<evidence type="ECO:0000259" key="11">
    <source>
        <dbReference type="Pfam" id="PF25508"/>
    </source>
</evidence>
<dbReference type="GO" id="GO:0005886">
    <property type="term" value="C:plasma membrane"/>
    <property type="evidence" value="ECO:0007669"/>
    <property type="project" value="TreeGrafter"/>
</dbReference>
<dbReference type="PANTHER" id="PTHR13800:SF47">
    <property type="entry name" value="TRANSIENT RECEPTOR POTENTIAL CATION CHANNEL SUBFAMILY M MEMBER 4 ISOFORM X1-RELATED"/>
    <property type="match status" value="1"/>
</dbReference>
<evidence type="ECO:0000313" key="12">
    <source>
        <dbReference type="Ensembl" id="ENSPNYP00000019587.1"/>
    </source>
</evidence>
<dbReference type="GO" id="GO:0099604">
    <property type="term" value="F:ligand-gated calcium channel activity"/>
    <property type="evidence" value="ECO:0007669"/>
    <property type="project" value="TreeGrafter"/>
</dbReference>
<evidence type="ECO:0000256" key="8">
    <source>
        <dbReference type="SAM" id="Phobius"/>
    </source>
</evidence>
<dbReference type="Pfam" id="PF18139">
    <property type="entry name" value="LSDAT_euk"/>
    <property type="match status" value="1"/>
</dbReference>
<dbReference type="GeneTree" id="ENSGT00940000158693"/>
<keyword evidence="3 8" id="KW-0812">Transmembrane</keyword>
<feature type="transmembrane region" description="Helical" evidence="8">
    <location>
        <begin position="742"/>
        <end position="761"/>
    </location>
</feature>
<dbReference type="Ensembl" id="ENSPNYT00000020073.1">
    <property type="protein sequence ID" value="ENSPNYP00000019587.1"/>
    <property type="gene ID" value="ENSPNYG00000014774.1"/>
</dbReference>
<keyword evidence="4 8" id="KW-1133">Transmembrane helix</keyword>
<evidence type="ECO:0000256" key="7">
    <source>
        <dbReference type="ARBA" id="ARBA00023303"/>
    </source>
</evidence>
<dbReference type="AlphaFoldDB" id="A0A3B4G9L9"/>
<dbReference type="InterPro" id="IPR041491">
    <property type="entry name" value="TRPM_SLOG"/>
</dbReference>
<keyword evidence="2" id="KW-0813">Transport</keyword>
<dbReference type="Pfam" id="PF25508">
    <property type="entry name" value="TRPM2"/>
    <property type="match status" value="1"/>
</dbReference>
<evidence type="ECO:0000256" key="4">
    <source>
        <dbReference type="ARBA" id="ARBA00022989"/>
    </source>
</evidence>
<dbReference type="PANTHER" id="PTHR13800">
    <property type="entry name" value="TRANSIENT RECEPTOR POTENTIAL CATION CHANNEL, SUBFAMILY M, MEMBER 6"/>
    <property type="match status" value="1"/>
</dbReference>
<feature type="transmembrane region" description="Helical" evidence="8">
    <location>
        <begin position="959"/>
        <end position="978"/>
    </location>
</feature>
<dbReference type="GO" id="GO:0005227">
    <property type="term" value="F:calcium-activated cation channel activity"/>
    <property type="evidence" value="ECO:0007669"/>
    <property type="project" value="TreeGrafter"/>
</dbReference>
<feature type="transmembrane region" description="Helical" evidence="8">
    <location>
        <begin position="929"/>
        <end position="952"/>
    </location>
</feature>
<reference evidence="12" key="1">
    <citation type="submission" date="2023-09" db="UniProtKB">
        <authorList>
            <consortium name="Ensembl"/>
        </authorList>
    </citation>
    <scope>IDENTIFICATION</scope>
</reference>
<organism evidence="12">
    <name type="scientific">Pundamilia nyererei</name>
    <dbReference type="NCBI Taxonomy" id="303518"/>
    <lineage>
        <taxon>Eukaryota</taxon>
        <taxon>Metazoa</taxon>
        <taxon>Chordata</taxon>
        <taxon>Craniata</taxon>
        <taxon>Vertebrata</taxon>
        <taxon>Euteleostomi</taxon>
        <taxon>Actinopterygii</taxon>
        <taxon>Neopterygii</taxon>
        <taxon>Teleostei</taxon>
        <taxon>Neoteleostei</taxon>
        <taxon>Acanthomorphata</taxon>
        <taxon>Ovalentaria</taxon>
        <taxon>Cichlomorphae</taxon>
        <taxon>Cichliformes</taxon>
        <taxon>Cichlidae</taxon>
        <taxon>African cichlids</taxon>
        <taxon>Pseudocrenilabrinae</taxon>
        <taxon>Haplochromini</taxon>
        <taxon>Pundamilia</taxon>
    </lineage>
</organism>
<keyword evidence="6 8" id="KW-0472">Membrane</keyword>
<dbReference type="InterPro" id="IPR050927">
    <property type="entry name" value="TRPM"/>
</dbReference>
<feature type="transmembrane region" description="Helical" evidence="8">
    <location>
        <begin position="782"/>
        <end position="809"/>
    </location>
</feature>
<feature type="domain" description="TRPM SLOG" evidence="10">
    <location>
        <begin position="103"/>
        <end position="334"/>
    </location>
</feature>
<evidence type="ECO:0000259" key="10">
    <source>
        <dbReference type="Pfam" id="PF18139"/>
    </source>
</evidence>
<dbReference type="InterPro" id="IPR057366">
    <property type="entry name" value="TRPM-like"/>
</dbReference>
<accession>A0A3B4G9L9</accession>
<dbReference type="STRING" id="303518.ENSPNYP00000019587"/>
<evidence type="ECO:0000256" key="3">
    <source>
        <dbReference type="ARBA" id="ARBA00022692"/>
    </source>
</evidence>
<dbReference type="InterPro" id="IPR005821">
    <property type="entry name" value="Ion_trans_dom"/>
</dbReference>
<evidence type="ECO:0000256" key="5">
    <source>
        <dbReference type="ARBA" id="ARBA00023065"/>
    </source>
</evidence>
<feature type="transmembrane region" description="Helical" evidence="8">
    <location>
        <begin position="1011"/>
        <end position="1033"/>
    </location>
</feature>
<feature type="domain" description="TRPM-like" evidence="11">
    <location>
        <begin position="445"/>
        <end position="717"/>
    </location>
</feature>
<name>A0A3B4G9L9_9CICH</name>
<keyword evidence="7" id="KW-0407">Ion channel</keyword>
<keyword evidence="5" id="KW-0406">Ion transport</keyword>
<sequence>MTEGHKSKQIVLEAGLSEPCLKSSWIPKTIKKRVCSTFVEDSVSNGALCQCGAARNDHASVALGDYFSTAIVNHWESVQHSSEQPTDAFGEVQFAGASKRHSHFLRLSWSTEPFFVYNILTTHWALPPPNLVVSVVGGNSRTQIKTWVREILRQGLVKASQRTGAWILTTGLRERLGRCVGQAVRDHAAAASSVSLNKVVALGIAPWGVVEKREQLVNPQGSFPARYYVQNISQDSCSLDNNYQAFLLVDDGSVGRRGGEMSFRARLEEYISHQRTGILGSGSIDIPVVCMLISGDADMLKRMDLSLKNSIPWLVLAGSGGLADFLSDILENLSSAPAVPSSGEGNSEAGPSVDLKDRVAERFKKHFPSEVQTDKLVEQAFRIYQNRGLITVYHGEHESPNDFDTVLLKTLVGASKQRALVEANPYSDELKLAVTWNRVDIAKSELFNGDIQWKYEDLEDSMTDALINDKPQFVRLFTENGLNIVDYLTYGKLESLYCSVPDGSLLYQLLQRCLAERLAMAERHSPSEQQNSSSKVAADNNQSRPRREFTLFEVSGVLKHLMGDACQPFYYKALGLQSSSFKRTAMKRATKVLHGGSKYHQQRCPHPWASLFLWAVLQNRSEMALFFWEMAGEAVLSALGGCKILRELSKREDETETKLSMKELAQKFENLAHDIFSSCYRSDENRSFSLLIRKSPVWGHSTCLQMGVSSDARRFFSNDGVQSLLSQIWWGDMKRNTEVWKLLLVFFCPILFTCLSVFIIFDTGVPQRLPQSPFTVSRWRQFWFAPVTSFLGNVLMYFLFLLLFAYVLLVDFKPPPPSGPAATECVLYFWVFTLVCEEIRQTLFLGTTWSQSFRLYIQDVWNKCDLTAISLFIVGLICRMFHRSHEFGRDVLCLDYMVFTLRLIHIFAIHKQLGPKLIIVGNMMKDVFFFLFFLGVWVLAYGVANQALIYNYDPNPNRIFLRVFYMPYLHIFGYGSSIEEEMDVGRVLNCTDNVTLIESGEEPCRNQDSNWLVVILLVVYLLVTNILLINLVIAMFSYTFSEVQEDSDTYWKFQRYNLIVEYHSRPSLAPPFIILSHIKVFIKRIIHKVPSVKIHHFVLDLEAKAANRLSTWETIQKEDFLTARNKIQKSSDSERLKRMSAK</sequence>
<evidence type="ECO:0000259" key="9">
    <source>
        <dbReference type="Pfam" id="PF00520"/>
    </source>
</evidence>